<dbReference type="InterPro" id="IPR006518">
    <property type="entry name" value="Trypano_RHS"/>
</dbReference>
<protein>
    <submittedName>
        <fullName evidence="4">WGS project CAEQ00000000 data, annotated contig 2154</fullName>
    </submittedName>
</protein>
<evidence type="ECO:0000259" key="1">
    <source>
        <dbReference type="Pfam" id="PF07999"/>
    </source>
</evidence>
<gene>
    <name evidence="4" type="ORF">TCIL3000_0_53410</name>
</gene>
<dbReference type="EMBL" id="CAEQ01001635">
    <property type="protein sequence ID" value="CCD14753.1"/>
    <property type="molecule type" value="Genomic_DNA"/>
</dbReference>
<feature type="domain" description="Retrotransposon hot spot protein N-terminal" evidence="2">
    <location>
        <begin position="183"/>
        <end position="309"/>
    </location>
</feature>
<comment type="caution">
    <text evidence="4">The sequence shown here is derived from an EMBL/GenBank/DDBJ whole genome shotgun (WGS) entry which is preliminary data.</text>
</comment>
<dbReference type="Pfam" id="PF20445">
    <property type="entry name" value="RHS_N"/>
    <property type="match status" value="1"/>
</dbReference>
<reference evidence="4 5" key="2">
    <citation type="journal article" date="2012" name="Proc. Natl. Acad. Sci. U.S.A.">
        <title>Antigenic diversity is generated by distinct evolutionary mechanisms in African trypanosome species.</title>
        <authorList>
            <person name="Jackson A.P."/>
            <person name="Berry A."/>
            <person name="Aslett M."/>
            <person name="Allison H.C."/>
            <person name="Burton P."/>
            <person name="Vavrova-Anderson J."/>
            <person name="Brown R."/>
            <person name="Browne H."/>
            <person name="Corton N."/>
            <person name="Hauser H."/>
            <person name="Gamble J."/>
            <person name="Gilderthorp R."/>
            <person name="Marcello L."/>
            <person name="McQuillan J."/>
            <person name="Otto T.D."/>
            <person name="Quail M.A."/>
            <person name="Sanders M.J."/>
            <person name="van Tonder A."/>
            <person name="Ginger M.L."/>
            <person name="Field M.C."/>
            <person name="Barry J.D."/>
            <person name="Hertz-Fowler C."/>
            <person name="Berriman M."/>
        </authorList>
    </citation>
    <scope>NUCLEOTIDE SEQUENCE [LARGE SCALE GENOMIC DNA]</scope>
    <source>
        <strain evidence="4 5">IL3000</strain>
    </source>
</reference>
<dbReference type="OMA" id="KENARVW"/>
<dbReference type="PANTHER" id="PTHR33129">
    <property type="entry name" value="PROTEIN KINASE DOMAIN-CONTAINING PROTEIN-RELATED"/>
    <property type="match status" value="1"/>
</dbReference>
<keyword evidence="5" id="KW-1185">Reference proteome</keyword>
<dbReference type="NCBIfam" id="TIGR01631">
    <property type="entry name" value="Trypano_RHS"/>
    <property type="match status" value="1"/>
</dbReference>
<evidence type="ECO:0000259" key="3">
    <source>
        <dbReference type="Pfam" id="PF24466"/>
    </source>
</evidence>
<name>F9WBW6_TRYCI</name>
<dbReference type="InterPro" id="IPR046835">
    <property type="entry name" value="RHS_N"/>
</dbReference>
<dbReference type="InterPro" id="IPR046836">
    <property type="entry name" value="RHS_C"/>
</dbReference>
<dbReference type="InterPro" id="IPR056000">
    <property type="entry name" value="DUF7578"/>
</dbReference>
<dbReference type="VEuPathDB" id="TriTrypDB:TcIL3000_0_53410"/>
<proteinExistence type="predicted"/>
<dbReference type="Proteomes" id="UP000000702">
    <property type="component" value="Unassembled WGS sequence"/>
</dbReference>
<reference evidence="5" key="1">
    <citation type="submission" date="2011-07" db="EMBL/GenBank/DDBJ databases">
        <title>Divergent evolution of antigenic variation in African trypanosomes.</title>
        <authorList>
            <person name="Jackson A.P."/>
            <person name="Berry A."/>
            <person name="Allison H.C."/>
            <person name="Burton P."/>
            <person name="Anderson J."/>
            <person name="Aslett M."/>
            <person name="Brown R."/>
            <person name="Corton N."/>
            <person name="Harris D."/>
            <person name="Hauser H."/>
            <person name="Gamble J."/>
            <person name="Gilderthorp R."/>
            <person name="McQuillan J."/>
            <person name="Quail M.A."/>
            <person name="Sanders M."/>
            <person name="Van Tonder A."/>
            <person name="Ginger M.L."/>
            <person name="Donelson J.E."/>
            <person name="Field M.C."/>
            <person name="Barry J.D."/>
            <person name="Berriman M."/>
            <person name="Hertz-Fowler C."/>
        </authorList>
    </citation>
    <scope>NUCLEOTIDE SEQUENCE [LARGE SCALE GENOMIC DNA]</scope>
    <source>
        <strain evidence="5">IL3000</strain>
    </source>
</reference>
<feature type="domain" description="Retrotransposon hot spot protein,C-terminal" evidence="1">
    <location>
        <begin position="316"/>
        <end position="619"/>
    </location>
</feature>
<accession>F9WBW6</accession>
<dbReference type="Pfam" id="PF07999">
    <property type="entry name" value="RHSP"/>
    <property type="match status" value="1"/>
</dbReference>
<dbReference type="PANTHER" id="PTHR33129:SF3">
    <property type="entry name" value="HOT SPOT (RHS) PROTEIN, PUTATIVE-RELATED"/>
    <property type="match status" value="1"/>
</dbReference>
<feature type="domain" description="DUF7578" evidence="3">
    <location>
        <begin position="54"/>
        <end position="112"/>
    </location>
</feature>
<dbReference type="Pfam" id="PF24466">
    <property type="entry name" value="DUF7578"/>
    <property type="match status" value="1"/>
</dbReference>
<evidence type="ECO:0000313" key="5">
    <source>
        <dbReference type="Proteomes" id="UP000000702"/>
    </source>
</evidence>
<organism evidence="4 5">
    <name type="scientific">Trypanosoma congolense (strain IL3000)</name>
    <dbReference type="NCBI Taxonomy" id="1068625"/>
    <lineage>
        <taxon>Eukaryota</taxon>
        <taxon>Discoba</taxon>
        <taxon>Euglenozoa</taxon>
        <taxon>Kinetoplastea</taxon>
        <taxon>Metakinetoplastina</taxon>
        <taxon>Trypanosomatida</taxon>
        <taxon>Trypanosomatidae</taxon>
        <taxon>Trypanosoma</taxon>
        <taxon>Nannomonas</taxon>
    </lineage>
</organism>
<sequence length="809" mass="91272">MAERKVKQAGRKAATDAAGRSLARGEAAVARVSDTWTLDSLVKNVLMEDCSGLGDLRLRDFLMEHFGETFGYPSVSLRVFMGDPSLYVADDSVLMKITNSLPYREFMREYELYKALKEGVDRLHDMGIFSLRQWARAATADGEGNIHAQVRGKLNAALGSAGYTGEPMRSADAFGGEVVDDVYDSVLNATWTYVVRNGYCDSTWLGMDVVDVAPGEQPHLWSEAQADVPYDPEEPWEGDEVPGVEGKLVLAVLSSQKGWPHTLFDERVKRSWAETLTGYNTACDAYIRKENARVWHIVREAVDERLEGKRGARPFLVIGTADSGKSSAMGPFLLYQLLHYPLEQLEAVAYFVKGEAYLFHREEKSVVHYRSQDCAVSRINHMISIGVEGYIIFDIGEGSRGMEGLPRAWGIALIASPDMKEFHEFKARQPCTLPIYINCYEDVEFVAVLAWEMRRQLSSDRISRYDVNLRNCWEVVRKRIHMVGPLPRYVLGSKECYRCRVLDADDALSEIFNGYAEHYAYLLSHPDKWHMDGTTNMMVKLVRAQSGCPEVARNKAVSTYVHEWILKKAMEDFAKRKLRRDVLVSFKERCVSTLEASVLQTFTIGSVVTEMVRHLKYLPREGETERFRSSVLCRPAARGRVPTMFHRFSSADTPVEMVAECLYKPVEKNFPVVGGFFLVDAVGEGVSFPEGAEAPAQTIVLLQVTRPGDHHTTTREVCRLRERLAASFSNWREMESRLSYEIIYVQHIDSLEIAARQRCGRSGTANDAASERFWGGVDQFRVKLEAPIAKLLLQEIYDVKITEDVAAVA</sequence>
<dbReference type="InterPro" id="IPR052980">
    <property type="entry name" value="Crinkler_effector"/>
</dbReference>
<evidence type="ECO:0000259" key="2">
    <source>
        <dbReference type="Pfam" id="PF20445"/>
    </source>
</evidence>
<evidence type="ECO:0000313" key="4">
    <source>
        <dbReference type="EMBL" id="CCD14753.1"/>
    </source>
</evidence>
<dbReference type="AlphaFoldDB" id="F9WBW6"/>